<feature type="repeat" description="WD" evidence="3">
    <location>
        <begin position="986"/>
        <end position="1017"/>
    </location>
</feature>
<dbReference type="SMART" id="SM00320">
    <property type="entry name" value="WD40"/>
    <property type="match status" value="14"/>
</dbReference>
<dbReference type="SUPFAM" id="SSF52540">
    <property type="entry name" value="P-loop containing nucleoside triphosphate hydrolases"/>
    <property type="match status" value="1"/>
</dbReference>
<proteinExistence type="predicted"/>
<evidence type="ECO:0000256" key="3">
    <source>
        <dbReference type="PROSITE-ProRule" id="PRU00221"/>
    </source>
</evidence>
<dbReference type="SUPFAM" id="SSF50998">
    <property type="entry name" value="Quinoprotein alcohol dehydrogenase-like"/>
    <property type="match status" value="1"/>
</dbReference>
<evidence type="ECO:0000256" key="2">
    <source>
        <dbReference type="ARBA" id="ARBA00022737"/>
    </source>
</evidence>
<feature type="repeat" description="WD" evidence="3">
    <location>
        <begin position="768"/>
        <end position="800"/>
    </location>
</feature>
<dbReference type="InterPro" id="IPR036322">
    <property type="entry name" value="WD40_repeat_dom_sf"/>
</dbReference>
<dbReference type="InterPro" id="IPR011047">
    <property type="entry name" value="Quinoprotein_ADH-like_sf"/>
</dbReference>
<accession>A0ABR9U8K9</accession>
<feature type="repeat" description="WD" evidence="3">
    <location>
        <begin position="1027"/>
        <end position="1059"/>
    </location>
</feature>
<dbReference type="Pfam" id="PF00400">
    <property type="entry name" value="WD40"/>
    <property type="match status" value="12"/>
</dbReference>
<dbReference type="InterPro" id="IPR011659">
    <property type="entry name" value="WD40"/>
</dbReference>
<dbReference type="PROSITE" id="PS50082">
    <property type="entry name" value="WD_REPEATS_2"/>
    <property type="match status" value="12"/>
</dbReference>
<dbReference type="PROSITE" id="PS00678">
    <property type="entry name" value="WD_REPEATS_1"/>
    <property type="match status" value="4"/>
</dbReference>
<dbReference type="PRINTS" id="PR00320">
    <property type="entry name" value="GPROTEINBRPT"/>
</dbReference>
<feature type="repeat" description="WD" evidence="3">
    <location>
        <begin position="563"/>
        <end position="584"/>
    </location>
</feature>
<dbReference type="Gene3D" id="3.40.50.300">
    <property type="entry name" value="P-loop containing nucleotide triphosphate hydrolases"/>
    <property type="match status" value="1"/>
</dbReference>
<dbReference type="InterPro" id="IPR001680">
    <property type="entry name" value="WD40_rpt"/>
</dbReference>
<keyword evidence="4" id="KW-0812">Transmembrane</keyword>
<dbReference type="EMBL" id="JADEWU010000008">
    <property type="protein sequence ID" value="MBE9142783.1"/>
    <property type="molecule type" value="Genomic_DNA"/>
</dbReference>
<comment type="caution">
    <text evidence="5">The sequence shown here is derived from an EMBL/GenBank/DDBJ whole genome shotgun (WGS) entry which is preliminary data.</text>
</comment>
<organism evidence="5 6">
    <name type="scientific">Planktothrix mougeotii LEGE 06226</name>
    <dbReference type="NCBI Taxonomy" id="1828728"/>
    <lineage>
        <taxon>Bacteria</taxon>
        <taxon>Bacillati</taxon>
        <taxon>Cyanobacteriota</taxon>
        <taxon>Cyanophyceae</taxon>
        <taxon>Oscillatoriophycideae</taxon>
        <taxon>Oscillatoriales</taxon>
        <taxon>Microcoleaceae</taxon>
        <taxon>Planktothrix</taxon>
    </lineage>
</organism>
<feature type="repeat" description="WD" evidence="3">
    <location>
        <begin position="635"/>
        <end position="666"/>
    </location>
</feature>
<dbReference type="RefSeq" id="WP_193868416.1">
    <property type="nucleotide sequence ID" value="NZ_JADEWU010000008.1"/>
</dbReference>
<gene>
    <name evidence="5" type="ORF">IQ236_06035</name>
</gene>
<dbReference type="PROSITE" id="PS50294">
    <property type="entry name" value="WD_REPEATS_REGION"/>
    <property type="match status" value="11"/>
</dbReference>
<keyword evidence="6" id="KW-1185">Reference proteome</keyword>
<evidence type="ECO:0000256" key="4">
    <source>
        <dbReference type="SAM" id="Phobius"/>
    </source>
</evidence>
<evidence type="ECO:0000313" key="5">
    <source>
        <dbReference type="EMBL" id="MBE9142783.1"/>
    </source>
</evidence>
<feature type="repeat" description="WD" evidence="3">
    <location>
        <begin position="1109"/>
        <end position="1150"/>
    </location>
</feature>
<keyword evidence="2" id="KW-0677">Repeat</keyword>
<feature type="transmembrane region" description="Helical" evidence="4">
    <location>
        <begin position="454"/>
        <end position="475"/>
    </location>
</feature>
<evidence type="ECO:0000313" key="6">
    <source>
        <dbReference type="Proteomes" id="UP000640725"/>
    </source>
</evidence>
<keyword evidence="4" id="KW-1133">Transmembrane helix</keyword>
<protein>
    <submittedName>
        <fullName evidence="5">AAA-like domain-containing protein</fullName>
    </submittedName>
</protein>
<dbReference type="SUPFAM" id="SSF50978">
    <property type="entry name" value="WD40 repeat-like"/>
    <property type="match status" value="1"/>
</dbReference>
<feature type="repeat" description="WD" evidence="3">
    <location>
        <begin position="815"/>
        <end position="847"/>
    </location>
</feature>
<dbReference type="InterPro" id="IPR020472">
    <property type="entry name" value="WD40_PAC1"/>
</dbReference>
<feature type="repeat" description="WD" evidence="3">
    <location>
        <begin position="856"/>
        <end position="897"/>
    </location>
</feature>
<dbReference type="Pfam" id="PF14516">
    <property type="entry name" value="AAA_35"/>
    <property type="match status" value="1"/>
</dbReference>
<keyword evidence="1 3" id="KW-0853">WD repeat</keyword>
<feature type="repeat" description="WD" evidence="3">
    <location>
        <begin position="1068"/>
        <end position="1100"/>
    </location>
</feature>
<dbReference type="CDD" id="cd00200">
    <property type="entry name" value="WD40"/>
    <property type="match status" value="2"/>
</dbReference>
<dbReference type="Pfam" id="PF07676">
    <property type="entry name" value="PD40"/>
    <property type="match status" value="1"/>
</dbReference>
<evidence type="ECO:0000256" key="1">
    <source>
        <dbReference type="ARBA" id="ARBA00022574"/>
    </source>
</evidence>
<dbReference type="InterPro" id="IPR015943">
    <property type="entry name" value="WD40/YVTN_repeat-like_dom_sf"/>
</dbReference>
<dbReference type="InterPro" id="IPR019775">
    <property type="entry name" value="WD40_repeat_CS"/>
</dbReference>
<feature type="repeat" description="WD" evidence="3">
    <location>
        <begin position="942"/>
        <end position="983"/>
    </location>
</feature>
<dbReference type="Proteomes" id="UP000640725">
    <property type="component" value="Unassembled WGS sequence"/>
</dbReference>
<dbReference type="Gene3D" id="2.130.10.10">
    <property type="entry name" value="YVTN repeat-like/Quinoprotein amine dehydrogenase"/>
    <property type="match status" value="3"/>
</dbReference>
<feature type="repeat" description="WD" evidence="3">
    <location>
        <begin position="594"/>
        <end position="625"/>
    </location>
</feature>
<dbReference type="PANTHER" id="PTHR19848:SF8">
    <property type="entry name" value="F-BOX AND WD REPEAT DOMAIN CONTAINING 7"/>
    <property type="match status" value="1"/>
</dbReference>
<name>A0ABR9U8K9_9CYAN</name>
<sequence length="1188" mass="132350">MIKSYYQVGGSLATYIPSYVPRKADKELYEALRKGEFCYILNCRQMGKSSLLVRTTHRLQNQGFQCAIIDLTVIGSETVTPEQWYKGIVAELCRYFHLFGQFNLKAWWLDNAELSLAQRLGYFIEDILLEYFPDQNIIILIDEIDSVLSLKFQVDDFFALIRSFYNKRVIAPQYYRITWAICGVSTPSDLIQDRNRTPFNIGKPIHLDGFTFEEAQPLAVGLNDQCENGTEILKEILNWTGGQPFLTHKFSQLIFQLMTVNSVSRLRISPGHEKNAVESIARQYLITNWEKQDEPEHLRTIRDRLLRNEQKAGRLLGIYQQILNQIDVNVDDSREKIELLLSGLVIQDKQSLKIKNRIYREVFNLQWVEKEFNKLRPYWQLLEDWVASEQTDQSRLLRGKALQDAQEWAQNKSLSDLDYQFLSASEAIDRQEVQQALEAQRLKEVEKNAHRQRLLMIILIVAFITVTALGLTNFWQYRKVVISERKARISEIQALASSSEGLFASNHRLDALIEALRARKKLLLLGQVDPKTQSKVELALQQAILGADEYNRLSKPWAGTRGIKFSPDGKLMIVAGQDNAVNLWTKEGRLLKSLKGHQALLGGVAISRDGQLIASGSGDRTVKLWARDGTLLHTLRGHQAVVQNVEISGNGELIASGSEDGTVKLWGRDGTLLRTFMTGNGINLGLAFTADSQKILASREDGKLMIWGVDGQLLTTVPGHNAVILGIAINPQGNTIATASADGTLKLWEFSGDPPVGTDAPWHVSTTLKQHKGMVMNVAFSPDNQQLASVSDDKTVKLWQRVGPTWSHPQLRSTFAGHQGMIMDVEFSPDGQTLASMSSDSTVKLWKWSNPLLKSLKAHQTAVFSVAFSPDSQILASASLDRTVKLWNTRDGVQSLLPLGILKANHPLMGVTFSPDGKRLAFVSMNGMLQLWTRDGTLLSTVKGHQGALRKSRFSPDGSRLVTASGDGTVGLWNVEGKTPVLLRQFKGHQAGLWVADFSPDGQEIASCSGDGTVKLWTKEGQLLRTIKASQMLVRSIAYSPDGQLLASGGDDKTVKLWKPDGTLVKTLTGHHDMVRAVAFSPDGQLLASGSGDGMIKLWQPDGTLLTTLKAHTGGIWEVAFSRDGQKLASASEDSTVVLWNLQQVRSLDHLIAHGCNWVQDYLQTNGDLEESDRHLCDDVTVSPSTPK</sequence>
<feature type="repeat" description="WD" evidence="3">
    <location>
        <begin position="717"/>
        <end position="758"/>
    </location>
</feature>
<dbReference type="InterPro" id="IPR027417">
    <property type="entry name" value="P-loop_NTPase"/>
</dbReference>
<reference evidence="5 6" key="1">
    <citation type="submission" date="2020-10" db="EMBL/GenBank/DDBJ databases">
        <authorList>
            <person name="Castelo-Branco R."/>
            <person name="Eusebio N."/>
            <person name="Adriana R."/>
            <person name="Vieira A."/>
            <person name="Brugerolle De Fraissinette N."/>
            <person name="Rezende De Castro R."/>
            <person name="Schneider M.P."/>
            <person name="Vasconcelos V."/>
            <person name="Leao P.N."/>
        </authorList>
    </citation>
    <scope>NUCLEOTIDE SEQUENCE [LARGE SCALE GENOMIC DNA]</scope>
    <source>
        <strain evidence="5 6">LEGE 06226</strain>
    </source>
</reference>
<dbReference type="PANTHER" id="PTHR19848">
    <property type="entry name" value="WD40 REPEAT PROTEIN"/>
    <property type="match status" value="1"/>
</dbReference>
<keyword evidence="4" id="KW-0472">Membrane</keyword>